<evidence type="ECO:0000313" key="3">
    <source>
        <dbReference type="EMBL" id="AEY60623.1"/>
    </source>
</evidence>
<dbReference type="GO" id="GO:0005739">
    <property type="term" value="C:mitochondrion"/>
    <property type="evidence" value="ECO:0007669"/>
    <property type="project" value="TreeGrafter"/>
</dbReference>
<accession>V9IHN9</accession>
<dbReference type="Pfam" id="PF00378">
    <property type="entry name" value="ECH_1"/>
    <property type="match status" value="1"/>
</dbReference>
<evidence type="ECO:0000256" key="1">
    <source>
        <dbReference type="ARBA" id="ARBA00005254"/>
    </source>
</evidence>
<dbReference type="PANTHER" id="PTHR11941">
    <property type="entry name" value="ENOYL-COA HYDRATASE-RELATED"/>
    <property type="match status" value="1"/>
</dbReference>
<dbReference type="CDD" id="cd06558">
    <property type="entry name" value="crotonase-like"/>
    <property type="match status" value="1"/>
</dbReference>
<sequence>MLKFDTNDNIGAIIVTGSEKAFAAGADIKEMKNNTYAYNIRNKFLNNWNCISRISKPVIAAVNGYALGGGCELAMMCDIIYAGDTAKFGQPEITIGTIPGAGGTQRLTRVIGKSKAMEMVLTGEQINAKEAEKMVWLVKFFQQTNLLLKQLNWVRKLLLILN</sequence>
<dbReference type="SUPFAM" id="SSF52096">
    <property type="entry name" value="ClpP/crotonase"/>
    <property type="match status" value="1"/>
</dbReference>
<dbReference type="EMBL" id="JR048298">
    <property type="protein sequence ID" value="AEY60623.1"/>
    <property type="molecule type" value="mRNA"/>
</dbReference>
<reference evidence="3" key="1">
    <citation type="submission" date="2011-11" db="EMBL/GenBank/DDBJ databases">
        <title>Decoding the brain transcriptome of the Eastern honeybee (Apis cerana) based on pyrosequencing.</title>
        <authorList>
            <person name="Sun L."/>
            <person name="Zheng H."/>
            <person name="Wang Y."/>
            <person name="Xie X."/>
            <person name="Zhu Y."/>
            <person name="Gu W."/>
            <person name="Wang S."/>
        </authorList>
    </citation>
    <scope>NUCLEOTIDE SEQUENCE</scope>
    <source>
        <tissue evidence="3">Brain</tissue>
    </source>
</reference>
<name>V9IHN9_APICE</name>
<dbReference type="InterPro" id="IPR029045">
    <property type="entry name" value="ClpP/crotonase-like_dom_sf"/>
</dbReference>
<proteinExistence type="evidence at transcript level"/>
<organism evidence="3">
    <name type="scientific">Apis cerana</name>
    <name type="common">Indian honeybee</name>
    <dbReference type="NCBI Taxonomy" id="7461"/>
    <lineage>
        <taxon>Eukaryota</taxon>
        <taxon>Metazoa</taxon>
        <taxon>Ecdysozoa</taxon>
        <taxon>Arthropoda</taxon>
        <taxon>Hexapoda</taxon>
        <taxon>Insecta</taxon>
        <taxon>Pterygota</taxon>
        <taxon>Neoptera</taxon>
        <taxon>Endopterygota</taxon>
        <taxon>Hymenoptera</taxon>
        <taxon>Apocrita</taxon>
        <taxon>Aculeata</taxon>
        <taxon>Apoidea</taxon>
        <taxon>Anthophila</taxon>
        <taxon>Apidae</taxon>
        <taxon>Apis</taxon>
    </lineage>
</organism>
<evidence type="ECO:0000256" key="2">
    <source>
        <dbReference type="RuleBase" id="RU003707"/>
    </source>
</evidence>
<dbReference type="Gene3D" id="3.90.226.10">
    <property type="entry name" value="2-enoyl-CoA Hydratase, Chain A, domain 1"/>
    <property type="match status" value="1"/>
</dbReference>
<dbReference type="InterPro" id="IPR001753">
    <property type="entry name" value="Enoyl-CoA_hydra/iso"/>
</dbReference>
<dbReference type="AlphaFoldDB" id="V9IHN9"/>
<dbReference type="GO" id="GO:0003824">
    <property type="term" value="F:catalytic activity"/>
    <property type="evidence" value="ECO:0007669"/>
    <property type="project" value="InterPro"/>
</dbReference>
<gene>
    <name evidence="3" type="ORF">ACCB09519</name>
</gene>
<protein>
    <submittedName>
        <fullName evidence="3">Enoyl-CoA hydratase</fullName>
    </submittedName>
</protein>
<dbReference type="PROSITE" id="PS00166">
    <property type="entry name" value="ENOYL_COA_HYDRATASE"/>
    <property type="match status" value="1"/>
</dbReference>
<dbReference type="InterPro" id="IPR018376">
    <property type="entry name" value="Enoyl-CoA_hyd/isom_CS"/>
</dbReference>
<dbReference type="GO" id="GO:0006635">
    <property type="term" value="P:fatty acid beta-oxidation"/>
    <property type="evidence" value="ECO:0007669"/>
    <property type="project" value="TreeGrafter"/>
</dbReference>
<dbReference type="PANTHER" id="PTHR11941:SF54">
    <property type="entry name" value="ENOYL-COA HYDRATASE, MITOCHONDRIAL"/>
    <property type="match status" value="1"/>
</dbReference>
<comment type="similarity">
    <text evidence="1 2">Belongs to the enoyl-CoA hydratase/isomerase family.</text>
</comment>